<keyword evidence="1" id="KW-0732">Signal</keyword>
<evidence type="ECO:0000313" key="4">
    <source>
        <dbReference type="Proteomes" id="UP000245429"/>
    </source>
</evidence>
<keyword evidence="3" id="KW-0489">Methyltransferase</keyword>
<dbReference type="InterPro" id="IPR032710">
    <property type="entry name" value="NTF2-like_dom_sf"/>
</dbReference>
<dbReference type="GO" id="GO:0008168">
    <property type="term" value="F:methyltransferase activity"/>
    <property type="evidence" value="ECO:0007669"/>
    <property type="project" value="UniProtKB-KW"/>
</dbReference>
<feature type="chain" id="PRO_5015982165" evidence="1">
    <location>
        <begin position="20"/>
        <end position="145"/>
    </location>
</feature>
<dbReference type="Proteomes" id="UP000245429">
    <property type="component" value="Chromosome"/>
</dbReference>
<evidence type="ECO:0000256" key="1">
    <source>
        <dbReference type="SAM" id="SignalP"/>
    </source>
</evidence>
<dbReference type="EMBL" id="CP029463">
    <property type="protein sequence ID" value="AWM15214.1"/>
    <property type="molecule type" value="Genomic_DNA"/>
</dbReference>
<dbReference type="Gene3D" id="3.10.450.50">
    <property type="match status" value="1"/>
</dbReference>
<feature type="signal peptide" evidence="1">
    <location>
        <begin position="1"/>
        <end position="19"/>
    </location>
</feature>
<evidence type="ECO:0000313" key="3">
    <source>
        <dbReference type="EMBL" id="AWM15214.1"/>
    </source>
</evidence>
<keyword evidence="4" id="KW-1185">Reference proteome</keyword>
<accession>A0A2U8QZB7</accession>
<dbReference type="Pfam" id="PF14534">
    <property type="entry name" value="DUF4440"/>
    <property type="match status" value="1"/>
</dbReference>
<feature type="domain" description="DUF4440" evidence="2">
    <location>
        <begin position="25"/>
        <end position="135"/>
    </location>
</feature>
<dbReference type="OrthoDB" id="117186at2"/>
<dbReference type="InterPro" id="IPR027843">
    <property type="entry name" value="DUF4440"/>
</dbReference>
<reference evidence="3 4" key="1">
    <citation type="submission" date="2018-05" db="EMBL/GenBank/DDBJ databases">
        <title>Flavobacterium sp. MEBiC07310.</title>
        <authorList>
            <person name="Baek K."/>
        </authorList>
    </citation>
    <scope>NUCLEOTIDE SEQUENCE [LARGE SCALE GENOMIC DNA]</scope>
    <source>
        <strain evidence="3 4">MEBiC07310</strain>
    </source>
</reference>
<dbReference type="SUPFAM" id="SSF54427">
    <property type="entry name" value="NTF2-like"/>
    <property type="match status" value="1"/>
</dbReference>
<dbReference type="AlphaFoldDB" id="A0A2U8QZB7"/>
<evidence type="ECO:0000259" key="2">
    <source>
        <dbReference type="Pfam" id="PF14534"/>
    </source>
</evidence>
<protein>
    <submittedName>
        <fullName evidence="3">3-methyl-2-oxobutanoate hydroxymethyltransferase</fullName>
    </submittedName>
</protein>
<keyword evidence="3" id="KW-0808">Transferase</keyword>
<dbReference type="GO" id="GO:0032259">
    <property type="term" value="P:methylation"/>
    <property type="evidence" value="ECO:0007669"/>
    <property type="project" value="UniProtKB-KW"/>
</dbReference>
<proteinExistence type="predicted"/>
<name>A0A2U8QZB7_9FLAO</name>
<dbReference type="KEGG" id="fse:DI487_00495"/>
<sequence length="145" mass="16674">MNKVRCLIGFLFFNLVAIAQNEPKEVVEDFFKAFHAQDTTGLQQVCHDNISMQTVTNAVEGTRLKVETAEEFYKSIANIPDTVSFLEKIIDYKVKTDGNMAHVWTPYEFYVNNQLSHVGVNSFTMIKEPDGTWKIVHIIDTRRKN</sequence>
<dbReference type="RefSeq" id="WP_109570552.1">
    <property type="nucleotide sequence ID" value="NZ_CP029463.1"/>
</dbReference>
<organism evidence="3 4">
    <name type="scientific">Flavobacterium sediminis</name>
    <dbReference type="NCBI Taxonomy" id="2201181"/>
    <lineage>
        <taxon>Bacteria</taxon>
        <taxon>Pseudomonadati</taxon>
        <taxon>Bacteroidota</taxon>
        <taxon>Flavobacteriia</taxon>
        <taxon>Flavobacteriales</taxon>
        <taxon>Flavobacteriaceae</taxon>
        <taxon>Flavobacterium</taxon>
    </lineage>
</organism>
<gene>
    <name evidence="3" type="ORF">DI487_00495</name>
</gene>